<dbReference type="STRING" id="314230.DSM3645_00795"/>
<keyword evidence="4" id="KW-0949">S-adenosyl-L-methionine</keyword>
<dbReference type="PRINTS" id="PR00508">
    <property type="entry name" value="S21N4MTFRASE"/>
</dbReference>
<proteinExistence type="inferred from homology"/>
<reference evidence="11 12" key="1">
    <citation type="submission" date="2006-02" db="EMBL/GenBank/DDBJ databases">
        <authorList>
            <person name="Amann R."/>
            <person name="Ferriera S."/>
            <person name="Johnson J."/>
            <person name="Kravitz S."/>
            <person name="Halpern A."/>
            <person name="Remington K."/>
            <person name="Beeson K."/>
            <person name="Tran B."/>
            <person name="Rogers Y.-H."/>
            <person name="Friedman R."/>
            <person name="Venter J.C."/>
        </authorList>
    </citation>
    <scope>NUCLEOTIDE SEQUENCE [LARGE SCALE GENOMIC DNA]</scope>
    <source>
        <strain evidence="11 12">DSM 3645</strain>
    </source>
</reference>
<dbReference type="PROSITE" id="PS00093">
    <property type="entry name" value="N4_MTASE"/>
    <property type="match status" value="1"/>
</dbReference>
<dbReference type="RefSeq" id="WP_002650049.1">
    <property type="nucleotide sequence ID" value="NZ_AANZ01000002.1"/>
</dbReference>
<evidence type="ECO:0000256" key="5">
    <source>
        <dbReference type="ARBA" id="ARBA00022747"/>
    </source>
</evidence>
<sequence length="302" mass="34179">MPRKDSPKRGKLSPPPLDTIHSGDATVVLADWPDEFIDVVVTSPPYFQQRDYQGEDQIGLEKTPAEYIDRLVALFAQVRRTLKPTGSIWVVLGDKYVSGELLGMPWRFALAMKDAGWILRSDVIWQKPNAMPSSVKTRPTTDHEYVFFFSKSKDYYYDADAIREPHVTFSENSRMKGGRRHFHQRGGTPEAGKNGGSSNLHDARWDQAFHPQGRNKRTVWSISLSKFREAHFAVFPEKLVETCLLATCPAEGVALDPFMGSGTVGVVARKLGRHYLGVDQSAEYCEMARKRLEQDVERVLFT</sequence>
<dbReference type="GO" id="GO:0015667">
    <property type="term" value="F:site-specific DNA-methyltransferase (cytosine-N4-specific) activity"/>
    <property type="evidence" value="ECO:0007669"/>
    <property type="project" value="UniProtKB-EC"/>
</dbReference>
<dbReference type="EMBL" id="AANZ01000002">
    <property type="protein sequence ID" value="EAQ82207.1"/>
    <property type="molecule type" value="Genomic_DNA"/>
</dbReference>
<evidence type="ECO:0000259" key="10">
    <source>
        <dbReference type="Pfam" id="PF01555"/>
    </source>
</evidence>
<name>A3ZMN4_9BACT</name>
<evidence type="ECO:0000256" key="4">
    <source>
        <dbReference type="ARBA" id="ARBA00022691"/>
    </source>
</evidence>
<evidence type="ECO:0000256" key="1">
    <source>
        <dbReference type="ARBA" id="ARBA00010203"/>
    </source>
</evidence>
<dbReference type="InterPro" id="IPR001091">
    <property type="entry name" value="RM_Methyltransferase"/>
</dbReference>
<dbReference type="GO" id="GO:0032259">
    <property type="term" value="P:methylation"/>
    <property type="evidence" value="ECO:0007669"/>
    <property type="project" value="UniProtKB-KW"/>
</dbReference>
<dbReference type="EC" id="2.1.1.-" evidence="8"/>
<dbReference type="Gene3D" id="3.40.50.150">
    <property type="entry name" value="Vaccinia Virus protein VP39"/>
    <property type="match status" value="1"/>
</dbReference>
<keyword evidence="6" id="KW-0238">DNA-binding</keyword>
<evidence type="ECO:0000256" key="8">
    <source>
        <dbReference type="RuleBase" id="RU362026"/>
    </source>
</evidence>
<evidence type="ECO:0000313" key="12">
    <source>
        <dbReference type="Proteomes" id="UP000004358"/>
    </source>
</evidence>
<dbReference type="Proteomes" id="UP000004358">
    <property type="component" value="Unassembled WGS sequence"/>
</dbReference>
<evidence type="ECO:0000256" key="9">
    <source>
        <dbReference type="SAM" id="MobiDB-lite"/>
    </source>
</evidence>
<evidence type="ECO:0000256" key="7">
    <source>
        <dbReference type="ARBA" id="ARBA00049120"/>
    </source>
</evidence>
<dbReference type="InterPro" id="IPR002941">
    <property type="entry name" value="DNA_methylase_N4/N6"/>
</dbReference>
<protein>
    <recommendedName>
        <fullName evidence="8">Methyltransferase</fullName>
        <ecNumber evidence="8">2.1.1.-</ecNumber>
    </recommendedName>
</protein>
<keyword evidence="2 11" id="KW-0489">Methyltransferase</keyword>
<keyword evidence="5" id="KW-0680">Restriction system</keyword>
<comment type="caution">
    <text evidence="11">The sequence shown here is derived from an EMBL/GenBank/DDBJ whole genome shotgun (WGS) entry which is preliminary data.</text>
</comment>
<dbReference type="AlphaFoldDB" id="A3ZMN4"/>
<evidence type="ECO:0000313" key="11">
    <source>
        <dbReference type="EMBL" id="EAQ82207.1"/>
    </source>
</evidence>
<dbReference type="HOGENOM" id="CLU_024927_2_0_0"/>
<dbReference type="InterPro" id="IPR017985">
    <property type="entry name" value="MeTrfase_CN4_CS"/>
</dbReference>
<evidence type="ECO:0000256" key="6">
    <source>
        <dbReference type="ARBA" id="ARBA00023125"/>
    </source>
</evidence>
<dbReference type="InterPro" id="IPR029063">
    <property type="entry name" value="SAM-dependent_MTases_sf"/>
</dbReference>
<dbReference type="GO" id="GO:0009307">
    <property type="term" value="P:DNA restriction-modification system"/>
    <property type="evidence" value="ECO:0007669"/>
    <property type="project" value="UniProtKB-KW"/>
</dbReference>
<dbReference type="SUPFAM" id="SSF53335">
    <property type="entry name" value="S-adenosyl-L-methionine-dependent methyltransferases"/>
    <property type="match status" value="1"/>
</dbReference>
<comment type="catalytic activity">
    <reaction evidence="7">
        <text>a 2'-deoxycytidine in DNA + S-adenosyl-L-methionine = an N(4)-methyl-2'-deoxycytidine in DNA + S-adenosyl-L-homocysteine + H(+)</text>
        <dbReference type="Rhea" id="RHEA:16857"/>
        <dbReference type="Rhea" id="RHEA-COMP:11369"/>
        <dbReference type="Rhea" id="RHEA-COMP:13674"/>
        <dbReference type="ChEBI" id="CHEBI:15378"/>
        <dbReference type="ChEBI" id="CHEBI:57856"/>
        <dbReference type="ChEBI" id="CHEBI:59789"/>
        <dbReference type="ChEBI" id="CHEBI:85452"/>
        <dbReference type="ChEBI" id="CHEBI:137933"/>
        <dbReference type="EC" id="2.1.1.113"/>
    </reaction>
</comment>
<feature type="domain" description="DNA methylase N-4/N-6" evidence="10">
    <location>
        <begin position="37"/>
        <end position="289"/>
    </location>
</feature>
<accession>A3ZMN4</accession>
<organism evidence="11 12">
    <name type="scientific">Blastopirellula marina DSM 3645</name>
    <dbReference type="NCBI Taxonomy" id="314230"/>
    <lineage>
        <taxon>Bacteria</taxon>
        <taxon>Pseudomonadati</taxon>
        <taxon>Planctomycetota</taxon>
        <taxon>Planctomycetia</taxon>
        <taxon>Pirellulales</taxon>
        <taxon>Pirellulaceae</taxon>
        <taxon>Blastopirellula</taxon>
    </lineage>
</organism>
<feature type="region of interest" description="Disordered" evidence="9">
    <location>
        <begin position="173"/>
        <end position="202"/>
    </location>
</feature>
<dbReference type="GO" id="GO:0003677">
    <property type="term" value="F:DNA binding"/>
    <property type="evidence" value="ECO:0007669"/>
    <property type="project" value="UniProtKB-KW"/>
</dbReference>
<keyword evidence="3" id="KW-0808">Transferase</keyword>
<comment type="similarity">
    <text evidence="1">Belongs to the N(4)/N(6)-methyltransferase family. N(4) subfamily.</text>
</comment>
<evidence type="ECO:0000256" key="3">
    <source>
        <dbReference type="ARBA" id="ARBA00022679"/>
    </source>
</evidence>
<evidence type="ECO:0000256" key="2">
    <source>
        <dbReference type="ARBA" id="ARBA00022603"/>
    </source>
</evidence>
<dbReference type="OrthoDB" id="9800801at2"/>
<gene>
    <name evidence="11" type="ORF">DSM3645_00795</name>
</gene>
<dbReference type="GO" id="GO:0008170">
    <property type="term" value="F:N-methyltransferase activity"/>
    <property type="evidence" value="ECO:0007669"/>
    <property type="project" value="InterPro"/>
</dbReference>
<dbReference type="Pfam" id="PF01555">
    <property type="entry name" value="N6_N4_Mtase"/>
    <property type="match status" value="1"/>
</dbReference>